<evidence type="ECO:0000313" key="14">
    <source>
        <dbReference type="Proteomes" id="UP000244932"/>
    </source>
</evidence>
<organism evidence="13 14">
    <name type="scientific">Pontivivens insulae</name>
    <dbReference type="NCBI Taxonomy" id="1639689"/>
    <lineage>
        <taxon>Bacteria</taxon>
        <taxon>Pseudomonadati</taxon>
        <taxon>Pseudomonadota</taxon>
        <taxon>Alphaproteobacteria</taxon>
        <taxon>Rhodobacterales</taxon>
        <taxon>Paracoccaceae</taxon>
        <taxon>Pontivivens</taxon>
    </lineage>
</organism>
<evidence type="ECO:0000256" key="5">
    <source>
        <dbReference type="ARBA" id="ARBA00022692"/>
    </source>
</evidence>
<feature type="transmembrane region" description="Helical" evidence="11">
    <location>
        <begin position="29"/>
        <end position="49"/>
    </location>
</feature>
<feature type="domain" description="Cytochrome b561" evidence="12">
    <location>
        <begin position="1"/>
        <end position="208"/>
    </location>
</feature>
<evidence type="ECO:0000256" key="3">
    <source>
        <dbReference type="ARBA" id="ARBA00022448"/>
    </source>
</evidence>
<dbReference type="Gene3D" id="1.20.120.1770">
    <property type="match status" value="1"/>
</dbReference>
<evidence type="ECO:0000256" key="7">
    <source>
        <dbReference type="ARBA" id="ARBA00022982"/>
    </source>
</evidence>
<dbReference type="InterPro" id="IPR045150">
    <property type="entry name" value="CYB561D1/2"/>
</dbReference>
<evidence type="ECO:0000256" key="11">
    <source>
        <dbReference type="SAM" id="Phobius"/>
    </source>
</evidence>
<dbReference type="PANTHER" id="PTHR15422:SF24">
    <property type="entry name" value="DOMON RELATED DOMAIN-CONTAINING PROTEIN"/>
    <property type="match status" value="1"/>
</dbReference>
<keyword evidence="8 11" id="KW-1133">Transmembrane helix</keyword>
<dbReference type="GO" id="GO:0046872">
    <property type="term" value="F:metal ion binding"/>
    <property type="evidence" value="ECO:0007669"/>
    <property type="project" value="UniProtKB-KW"/>
</dbReference>
<evidence type="ECO:0000256" key="10">
    <source>
        <dbReference type="ARBA" id="ARBA00023136"/>
    </source>
</evidence>
<dbReference type="GO" id="GO:0016020">
    <property type="term" value="C:membrane"/>
    <property type="evidence" value="ECO:0007669"/>
    <property type="project" value="UniProtKB-SubCell"/>
</dbReference>
<keyword evidence="7" id="KW-0249">Electron transport</keyword>
<keyword evidence="6" id="KW-0479">Metal-binding</keyword>
<feature type="transmembrane region" description="Helical" evidence="11">
    <location>
        <begin position="69"/>
        <end position="85"/>
    </location>
</feature>
<dbReference type="GO" id="GO:0020037">
    <property type="term" value="F:heme binding"/>
    <property type="evidence" value="ECO:0007669"/>
    <property type="project" value="TreeGrafter"/>
</dbReference>
<proteinExistence type="predicted"/>
<accession>A0A2R8A7E7</accession>
<protein>
    <recommendedName>
        <fullName evidence="12">Cytochrome b561 domain-containing protein</fullName>
    </recommendedName>
</protein>
<evidence type="ECO:0000256" key="4">
    <source>
        <dbReference type="ARBA" id="ARBA00022617"/>
    </source>
</evidence>
<dbReference type="SMART" id="SM00665">
    <property type="entry name" value="B561"/>
    <property type="match status" value="1"/>
</dbReference>
<dbReference type="EMBL" id="OMKW01000001">
    <property type="protein sequence ID" value="SPF27948.1"/>
    <property type="molecule type" value="Genomic_DNA"/>
</dbReference>
<dbReference type="AlphaFoldDB" id="A0A2R8A7E7"/>
<dbReference type="Proteomes" id="UP000244932">
    <property type="component" value="Unassembled WGS sequence"/>
</dbReference>
<keyword evidence="10 11" id="KW-0472">Membrane</keyword>
<feature type="transmembrane region" description="Helical" evidence="11">
    <location>
        <begin position="105"/>
        <end position="124"/>
    </location>
</feature>
<keyword evidence="5 11" id="KW-0812">Transmembrane</keyword>
<comment type="subcellular location">
    <subcellularLocation>
        <location evidence="2">Membrane</location>
        <topology evidence="2">Multi-pass membrane protein</topology>
    </subcellularLocation>
</comment>
<sequence>MLDWLLGPIDPSRAHEVGVHLSWHARTMVIAWGVLAPMGVIAARFFKVLPWQNWPQELDNRAWWNSHRLAQYSAMALALVGLWLIRSNPDPILSLTPSAFLHRILGYAMLALALLQAVSGWLRGTKGGPMDTRLRGDHYDMTPRRLLFERVHKTNGYLALSLAALSILTGLWQANAPRWMWVGIMLWWVALIALVVYLQRKRRPVTTYEAIWGPDPTHPGNRLG</sequence>
<evidence type="ECO:0000256" key="9">
    <source>
        <dbReference type="ARBA" id="ARBA00023004"/>
    </source>
</evidence>
<keyword evidence="4" id="KW-0349">Heme</keyword>
<dbReference type="PANTHER" id="PTHR15422">
    <property type="entry name" value="OS05G0565100 PROTEIN"/>
    <property type="match status" value="1"/>
</dbReference>
<dbReference type="RefSeq" id="WP_108780704.1">
    <property type="nucleotide sequence ID" value="NZ_OMKW01000001.1"/>
</dbReference>
<name>A0A2R8A7E7_9RHOB</name>
<dbReference type="CDD" id="cd08760">
    <property type="entry name" value="Cyt_b561_FRRS1_like"/>
    <property type="match status" value="1"/>
</dbReference>
<evidence type="ECO:0000256" key="8">
    <source>
        <dbReference type="ARBA" id="ARBA00022989"/>
    </source>
</evidence>
<dbReference type="GO" id="GO:0140575">
    <property type="term" value="F:transmembrane monodehydroascorbate reductase activity"/>
    <property type="evidence" value="ECO:0007669"/>
    <property type="project" value="InterPro"/>
</dbReference>
<dbReference type="OrthoDB" id="8687683at2"/>
<dbReference type="PROSITE" id="PS50939">
    <property type="entry name" value="CYTOCHROME_B561"/>
    <property type="match status" value="1"/>
</dbReference>
<feature type="transmembrane region" description="Helical" evidence="11">
    <location>
        <begin position="179"/>
        <end position="198"/>
    </location>
</feature>
<evidence type="ECO:0000256" key="1">
    <source>
        <dbReference type="ARBA" id="ARBA00001970"/>
    </source>
</evidence>
<keyword evidence="3" id="KW-0813">Transport</keyword>
<keyword evidence="14" id="KW-1185">Reference proteome</keyword>
<evidence type="ECO:0000313" key="13">
    <source>
        <dbReference type="EMBL" id="SPF27948.1"/>
    </source>
</evidence>
<reference evidence="13 14" key="1">
    <citation type="submission" date="2018-03" db="EMBL/GenBank/DDBJ databases">
        <authorList>
            <person name="Keele B.F."/>
        </authorList>
    </citation>
    <scope>NUCLEOTIDE SEQUENCE [LARGE SCALE GENOMIC DNA]</scope>
    <source>
        <strain evidence="13 14">CeCT 8812</strain>
    </source>
</reference>
<dbReference type="InterPro" id="IPR006593">
    <property type="entry name" value="Cyt_b561/ferric_Rdtase_TM"/>
</dbReference>
<evidence type="ECO:0000256" key="2">
    <source>
        <dbReference type="ARBA" id="ARBA00004141"/>
    </source>
</evidence>
<evidence type="ECO:0000256" key="6">
    <source>
        <dbReference type="ARBA" id="ARBA00022723"/>
    </source>
</evidence>
<gene>
    <name evidence="13" type="ORF">POI8812_00243</name>
</gene>
<feature type="transmembrane region" description="Helical" evidence="11">
    <location>
        <begin position="154"/>
        <end position="173"/>
    </location>
</feature>
<evidence type="ECO:0000259" key="12">
    <source>
        <dbReference type="PROSITE" id="PS50939"/>
    </source>
</evidence>
<keyword evidence="9" id="KW-0408">Iron</keyword>
<comment type="cofactor">
    <cofactor evidence="1">
        <name>heme b</name>
        <dbReference type="ChEBI" id="CHEBI:60344"/>
    </cofactor>
</comment>